<dbReference type="GeneID" id="93950531"/>
<dbReference type="AlphaFoldDB" id="A0ABD4XJP9"/>
<reference evidence="1 2" key="1">
    <citation type="submission" date="2020-03" db="EMBL/GenBank/DDBJ databases">
        <title>Comparative genomics of Weissella paramesenteroides.</title>
        <authorList>
            <person name="Kant R."/>
            <person name="Takala T."/>
            <person name="Saris P."/>
        </authorList>
    </citation>
    <scope>NUCLEOTIDE SEQUENCE [LARGE SCALE GENOMIC DNA]</scope>
    <source>
        <strain evidence="1 2">SJ27-4</strain>
    </source>
</reference>
<protein>
    <submittedName>
        <fullName evidence="1">Uncharacterized protein</fullName>
    </submittedName>
</protein>
<accession>A0ABD4XJP9</accession>
<dbReference type="RefSeq" id="WP_002828455.1">
    <property type="nucleotide sequence ID" value="NZ_CABKOP010000011.1"/>
</dbReference>
<evidence type="ECO:0000313" key="1">
    <source>
        <dbReference type="EMBL" id="MDF8371306.1"/>
    </source>
</evidence>
<name>A0ABD4XJP9_WEIPA</name>
<comment type="caution">
    <text evidence="1">The sequence shown here is derived from an EMBL/GenBank/DDBJ whole genome shotgun (WGS) entry which is preliminary data.</text>
</comment>
<evidence type="ECO:0000313" key="2">
    <source>
        <dbReference type="Proteomes" id="UP001215461"/>
    </source>
</evidence>
<dbReference type="KEGG" id="wpa:CO680_02225"/>
<sequence>MIRFYSAAFVEHGQLHSIHQDVHMTAEEATNLLDKRTIIYGDNYGFVPVAFDLAANGQEEG</sequence>
<organism evidence="1 2">
    <name type="scientific">Weissella paramesenteroides</name>
    <name type="common">Leuconostoc paramesenteroides</name>
    <dbReference type="NCBI Taxonomy" id="1249"/>
    <lineage>
        <taxon>Bacteria</taxon>
        <taxon>Bacillati</taxon>
        <taxon>Bacillota</taxon>
        <taxon>Bacilli</taxon>
        <taxon>Lactobacillales</taxon>
        <taxon>Lactobacillaceae</taxon>
        <taxon>Weissella</taxon>
    </lineage>
</organism>
<dbReference type="EMBL" id="JAANXN010000007">
    <property type="protein sequence ID" value="MDF8371306.1"/>
    <property type="molecule type" value="Genomic_DNA"/>
</dbReference>
<proteinExistence type="predicted"/>
<gene>
    <name evidence="1" type="ORF">G9403_06565</name>
</gene>
<dbReference type="Proteomes" id="UP001215461">
    <property type="component" value="Unassembled WGS sequence"/>
</dbReference>